<dbReference type="SFLD" id="SFLDS00029">
    <property type="entry name" value="Radical_SAM"/>
    <property type="match status" value="1"/>
</dbReference>
<dbReference type="InterPro" id="IPR013785">
    <property type="entry name" value="Aldolase_TIM"/>
</dbReference>
<dbReference type="Pfam" id="PF04055">
    <property type="entry name" value="Radical_SAM"/>
    <property type="match status" value="1"/>
</dbReference>
<dbReference type="SFLD" id="SFLDG01082">
    <property type="entry name" value="B12-binding_domain_containing"/>
    <property type="match status" value="1"/>
</dbReference>
<evidence type="ECO:0000313" key="13">
    <source>
        <dbReference type="Proteomes" id="UP001143981"/>
    </source>
</evidence>
<dbReference type="SMART" id="SM00729">
    <property type="entry name" value="Elp3"/>
    <property type="match status" value="1"/>
</dbReference>
<comment type="similarity">
    <text evidence="1">Belongs to the anaerobic coproporphyrinogen-III oxidase family. HemW subfamily.</text>
</comment>
<evidence type="ECO:0000259" key="11">
    <source>
        <dbReference type="PROSITE" id="PS51918"/>
    </source>
</evidence>
<organism evidence="12 13">
    <name type="scientific">Coemansia biformis</name>
    <dbReference type="NCBI Taxonomy" id="1286918"/>
    <lineage>
        <taxon>Eukaryota</taxon>
        <taxon>Fungi</taxon>
        <taxon>Fungi incertae sedis</taxon>
        <taxon>Zoopagomycota</taxon>
        <taxon>Kickxellomycotina</taxon>
        <taxon>Kickxellomycetes</taxon>
        <taxon>Kickxellales</taxon>
        <taxon>Kickxellaceae</taxon>
        <taxon>Coemansia</taxon>
    </lineage>
</organism>
<reference evidence="12" key="1">
    <citation type="submission" date="2022-07" db="EMBL/GenBank/DDBJ databases">
        <title>Phylogenomic reconstructions and comparative analyses of Kickxellomycotina fungi.</title>
        <authorList>
            <person name="Reynolds N.K."/>
            <person name="Stajich J.E."/>
            <person name="Barry K."/>
            <person name="Grigoriev I.V."/>
            <person name="Crous P."/>
            <person name="Smith M.E."/>
        </authorList>
    </citation>
    <scope>NUCLEOTIDE SEQUENCE</scope>
    <source>
        <strain evidence="12">BCRC 34381</strain>
    </source>
</reference>
<dbReference type="GO" id="GO:0004109">
    <property type="term" value="F:coproporphyrinogen oxidase activity"/>
    <property type="evidence" value="ECO:0007669"/>
    <property type="project" value="InterPro"/>
</dbReference>
<dbReference type="SFLD" id="SFLDG01065">
    <property type="entry name" value="anaerobic_coproporphyrinogen-I"/>
    <property type="match status" value="1"/>
</dbReference>
<dbReference type="AlphaFoldDB" id="A0A9W7YBT4"/>
<dbReference type="Gene3D" id="3.20.20.70">
    <property type="entry name" value="Aldolase class I"/>
    <property type="match status" value="1"/>
</dbReference>
<evidence type="ECO:0000256" key="5">
    <source>
        <dbReference type="ARBA" id="ARBA00022723"/>
    </source>
</evidence>
<dbReference type="GO" id="GO:0046872">
    <property type="term" value="F:metal ion binding"/>
    <property type="evidence" value="ECO:0007669"/>
    <property type="project" value="UniProtKB-KW"/>
</dbReference>
<evidence type="ECO:0000256" key="7">
    <source>
        <dbReference type="ARBA" id="ARBA00023014"/>
    </source>
</evidence>
<dbReference type="SFLD" id="SFLDF00562">
    <property type="entry name" value="HemN-like__clustered_with_heat"/>
    <property type="match status" value="1"/>
</dbReference>
<evidence type="ECO:0000256" key="1">
    <source>
        <dbReference type="ARBA" id="ARBA00006100"/>
    </source>
</evidence>
<keyword evidence="13" id="KW-1185">Reference proteome</keyword>
<dbReference type="SFLD" id="SFLDF00288">
    <property type="entry name" value="HemN-like__clustered_with_nucl"/>
    <property type="match status" value="1"/>
</dbReference>
<dbReference type="SUPFAM" id="SSF102114">
    <property type="entry name" value="Radical SAM enzymes"/>
    <property type="match status" value="1"/>
</dbReference>
<evidence type="ECO:0000256" key="6">
    <source>
        <dbReference type="ARBA" id="ARBA00023004"/>
    </source>
</evidence>
<keyword evidence="8" id="KW-0143">Chaperone</keyword>
<keyword evidence="7" id="KW-0411">Iron-sulfur</keyword>
<dbReference type="GO" id="GO:0051539">
    <property type="term" value="F:4 iron, 4 sulfur cluster binding"/>
    <property type="evidence" value="ECO:0007669"/>
    <property type="project" value="InterPro"/>
</dbReference>
<dbReference type="NCBIfam" id="TIGR00539">
    <property type="entry name" value="hemN_rel"/>
    <property type="match status" value="1"/>
</dbReference>
<evidence type="ECO:0000256" key="9">
    <source>
        <dbReference type="ARBA" id="ARBA00033094"/>
    </source>
</evidence>
<dbReference type="InterPro" id="IPR010723">
    <property type="entry name" value="HemN_C"/>
</dbReference>
<dbReference type="CDD" id="cd01335">
    <property type="entry name" value="Radical_SAM"/>
    <property type="match status" value="1"/>
</dbReference>
<dbReference type="GO" id="GO:0005739">
    <property type="term" value="C:mitochondrion"/>
    <property type="evidence" value="ECO:0007669"/>
    <property type="project" value="TreeGrafter"/>
</dbReference>
<dbReference type="GO" id="GO:0006779">
    <property type="term" value="P:porphyrin-containing compound biosynthetic process"/>
    <property type="evidence" value="ECO:0007669"/>
    <property type="project" value="InterPro"/>
</dbReference>
<evidence type="ECO:0000256" key="10">
    <source>
        <dbReference type="ARBA" id="ARBA00045130"/>
    </source>
</evidence>
<evidence type="ECO:0000256" key="2">
    <source>
        <dbReference type="ARBA" id="ARBA00014678"/>
    </source>
</evidence>
<evidence type="ECO:0000256" key="8">
    <source>
        <dbReference type="ARBA" id="ARBA00023186"/>
    </source>
</evidence>
<evidence type="ECO:0000256" key="4">
    <source>
        <dbReference type="ARBA" id="ARBA00022691"/>
    </source>
</evidence>
<dbReference type="Proteomes" id="UP001143981">
    <property type="component" value="Unassembled WGS sequence"/>
</dbReference>
<gene>
    <name evidence="12" type="ORF">LPJ61_000391</name>
</gene>
<evidence type="ECO:0000256" key="3">
    <source>
        <dbReference type="ARBA" id="ARBA00022617"/>
    </source>
</evidence>
<sequence>MAARRTPLSLYVHWPFCSFLCRFCAFSKARVPAGGVDHERVTAALLRELGTELAPHAGKGLRSIYFGGGTPSLAEPRHIAQIIEAAAALVPLVDGAEITLESNPTSAEVAKMRAFKQAGVTRYSIGVQTLDDRALRRAGRLHTGAEGLAAVDRAKALFPGRVSLDMMFGFAGQTPAQWQAELATALDHADQHVSVYQLTVEPGTPLFRDTRAQRIVLPDDDVQAQMYETAVEACAARGLRHYEVSSYAAPGAESVHNTGYWRGRQWVGIGPSAHSRFVDPASGQWTRSVRIPDIRRWMHSCEAAGHGTARSEAVTAADASREAVVLGLRMLDGLSVRRFAAVSGGRALADYLHMDAVQRHVGDGRLRWDSAAGDARLAPTERGLAVVDSVLLDILP</sequence>
<accession>A0A9W7YBT4</accession>
<dbReference type="InterPro" id="IPR006638">
    <property type="entry name" value="Elp3/MiaA/NifB-like_rSAM"/>
</dbReference>
<dbReference type="InterPro" id="IPR004559">
    <property type="entry name" value="HemW-like"/>
</dbReference>
<dbReference type="Pfam" id="PF06969">
    <property type="entry name" value="HemN_C"/>
    <property type="match status" value="1"/>
</dbReference>
<keyword evidence="3" id="KW-0349">Heme</keyword>
<dbReference type="InterPro" id="IPR058240">
    <property type="entry name" value="rSAM_sf"/>
</dbReference>
<dbReference type="PROSITE" id="PS51918">
    <property type="entry name" value="RADICAL_SAM"/>
    <property type="match status" value="1"/>
</dbReference>
<evidence type="ECO:0000313" key="12">
    <source>
        <dbReference type="EMBL" id="KAJ1735739.1"/>
    </source>
</evidence>
<dbReference type="InterPro" id="IPR034505">
    <property type="entry name" value="Coproporphyrinogen-III_oxidase"/>
</dbReference>
<dbReference type="PANTHER" id="PTHR13932">
    <property type="entry name" value="COPROPORPHYRINIGEN III OXIDASE"/>
    <property type="match status" value="1"/>
</dbReference>
<dbReference type="PANTHER" id="PTHR13932:SF5">
    <property type="entry name" value="RADICAL S-ADENOSYL METHIONINE DOMAIN-CONTAINING PROTEIN 1, MITOCHONDRIAL"/>
    <property type="match status" value="1"/>
</dbReference>
<dbReference type="OrthoDB" id="431409at2759"/>
<proteinExistence type="inferred from homology"/>
<dbReference type="InterPro" id="IPR007197">
    <property type="entry name" value="rSAM"/>
</dbReference>
<keyword evidence="5" id="KW-0479">Metal-binding</keyword>
<keyword evidence="4" id="KW-0949">S-adenosyl-L-methionine</keyword>
<dbReference type="EMBL" id="JANBOI010000013">
    <property type="protein sequence ID" value="KAJ1735739.1"/>
    <property type="molecule type" value="Genomic_DNA"/>
</dbReference>
<protein>
    <recommendedName>
        <fullName evidence="2">Radical S-adenosyl methionine domain-containing protein 1, mitochondrial</fullName>
    </recommendedName>
    <alternativeName>
        <fullName evidence="9">Putative heme chaperone</fullName>
    </alternativeName>
</protein>
<feature type="domain" description="Radical SAM core" evidence="11">
    <location>
        <begin position="2"/>
        <end position="240"/>
    </location>
</feature>
<comment type="caution">
    <text evidence="12">The sequence shown here is derived from an EMBL/GenBank/DDBJ whole genome shotgun (WGS) entry which is preliminary data.</text>
</comment>
<keyword evidence="6" id="KW-0408">Iron</keyword>
<comment type="function">
    <text evidence="10">May be a heme chaperone, appears to bind heme. Homologous bacterial proteins do not have oxygen-independent coproporphyrinogen-III oxidase activity. Binds 1 [4Fe-4S] cluster. The cluster is coordinated with 3 cysteines and an exchangeable S-adenosyl-L-methionine.</text>
</comment>
<name>A0A9W7YBT4_9FUNG</name>